<gene>
    <name evidence="1" type="ORF">EYF80_014632</name>
</gene>
<dbReference type="AlphaFoldDB" id="A0A4Z2ICR8"/>
<sequence length="125" mass="14102">MKQPMEWMTDSSQTDRCRQDIFCWRQLSEDEPNEKGEEACCQHAAATCKDRIGAVVISAKNPQTPRVRGPVAAPRTFKEQSRRIGLQRYKITKWKPVPSPQHPPCLCPGDVVEERAGGMESSMAM</sequence>
<name>A0A4Z2ICR8_9TELE</name>
<dbReference type="Proteomes" id="UP000314294">
    <property type="component" value="Unassembled WGS sequence"/>
</dbReference>
<proteinExistence type="predicted"/>
<comment type="caution">
    <text evidence="1">The sequence shown here is derived from an EMBL/GenBank/DDBJ whole genome shotgun (WGS) entry which is preliminary data.</text>
</comment>
<evidence type="ECO:0000313" key="2">
    <source>
        <dbReference type="Proteomes" id="UP000314294"/>
    </source>
</evidence>
<protein>
    <submittedName>
        <fullName evidence="1">Uncharacterized protein</fullName>
    </submittedName>
</protein>
<organism evidence="1 2">
    <name type="scientific">Liparis tanakae</name>
    <name type="common">Tanaka's snailfish</name>
    <dbReference type="NCBI Taxonomy" id="230148"/>
    <lineage>
        <taxon>Eukaryota</taxon>
        <taxon>Metazoa</taxon>
        <taxon>Chordata</taxon>
        <taxon>Craniata</taxon>
        <taxon>Vertebrata</taxon>
        <taxon>Euteleostomi</taxon>
        <taxon>Actinopterygii</taxon>
        <taxon>Neopterygii</taxon>
        <taxon>Teleostei</taxon>
        <taxon>Neoteleostei</taxon>
        <taxon>Acanthomorphata</taxon>
        <taxon>Eupercaria</taxon>
        <taxon>Perciformes</taxon>
        <taxon>Cottioidei</taxon>
        <taxon>Cottales</taxon>
        <taxon>Liparidae</taxon>
        <taxon>Liparis</taxon>
    </lineage>
</organism>
<accession>A0A4Z2ICR8</accession>
<reference evidence="1 2" key="1">
    <citation type="submission" date="2019-03" db="EMBL/GenBank/DDBJ databases">
        <title>First draft genome of Liparis tanakae, snailfish: a comprehensive survey of snailfish specific genes.</title>
        <authorList>
            <person name="Kim W."/>
            <person name="Song I."/>
            <person name="Jeong J.-H."/>
            <person name="Kim D."/>
            <person name="Kim S."/>
            <person name="Ryu S."/>
            <person name="Song J.Y."/>
            <person name="Lee S.K."/>
        </authorList>
    </citation>
    <scope>NUCLEOTIDE SEQUENCE [LARGE SCALE GENOMIC DNA]</scope>
    <source>
        <tissue evidence="1">Muscle</tissue>
    </source>
</reference>
<dbReference type="EMBL" id="SRLO01000106">
    <property type="protein sequence ID" value="TNN75222.1"/>
    <property type="molecule type" value="Genomic_DNA"/>
</dbReference>
<keyword evidence="2" id="KW-1185">Reference proteome</keyword>
<evidence type="ECO:0000313" key="1">
    <source>
        <dbReference type="EMBL" id="TNN75222.1"/>
    </source>
</evidence>